<keyword evidence="2" id="KW-0479">Metal-binding</keyword>
<keyword evidence="10" id="KW-1185">Reference proteome</keyword>
<dbReference type="Proteomes" id="UP001595075">
    <property type="component" value="Unassembled WGS sequence"/>
</dbReference>
<evidence type="ECO:0000256" key="5">
    <source>
        <dbReference type="ARBA" id="ARBA00023065"/>
    </source>
</evidence>
<sequence length="157" mass="16998">MPCTKGKRTACPIQPTYLTNKYRVLPFNFSSHIPYLDDLTRSPNQYYSVQGRGASKQQEFRVTPPNRTATMSAEQDHTYKFGVSMSCGGCSGAVNRVLGKLDGVKSYDVSLDTQTATVVTDSSLSYDKVLATIAKTGKKVNTGEADGEVKSVEVVAA</sequence>
<dbReference type="Gene3D" id="3.30.70.100">
    <property type="match status" value="1"/>
</dbReference>
<keyword evidence="6" id="KW-0143">Chaperone</keyword>
<evidence type="ECO:0000256" key="7">
    <source>
        <dbReference type="ARBA" id="ARBA00038171"/>
    </source>
</evidence>
<keyword evidence="3" id="KW-0187">Copper transport</keyword>
<keyword evidence="4" id="KW-0186">Copper</keyword>
<evidence type="ECO:0000259" key="8">
    <source>
        <dbReference type="PROSITE" id="PS50846"/>
    </source>
</evidence>
<dbReference type="InterPro" id="IPR036163">
    <property type="entry name" value="HMA_dom_sf"/>
</dbReference>
<dbReference type="CDD" id="cd00371">
    <property type="entry name" value="HMA"/>
    <property type="match status" value="1"/>
</dbReference>
<gene>
    <name evidence="9" type="ORF">VTL71DRAFT_11194</name>
</gene>
<accession>A0ABR4CWY5</accession>
<dbReference type="InterPro" id="IPR006121">
    <property type="entry name" value="HMA_dom"/>
</dbReference>
<dbReference type="EMBL" id="JAZHXI010000003">
    <property type="protein sequence ID" value="KAL2073868.1"/>
    <property type="molecule type" value="Genomic_DNA"/>
</dbReference>
<dbReference type="PANTHER" id="PTHR46365">
    <property type="entry name" value="COPPER TRANSPORT PROTEIN ATOX1"/>
    <property type="match status" value="1"/>
</dbReference>
<organism evidence="9 10">
    <name type="scientific">Oculimacula yallundae</name>
    <dbReference type="NCBI Taxonomy" id="86028"/>
    <lineage>
        <taxon>Eukaryota</taxon>
        <taxon>Fungi</taxon>
        <taxon>Dikarya</taxon>
        <taxon>Ascomycota</taxon>
        <taxon>Pezizomycotina</taxon>
        <taxon>Leotiomycetes</taxon>
        <taxon>Helotiales</taxon>
        <taxon>Ploettnerulaceae</taxon>
        <taxon>Oculimacula</taxon>
    </lineage>
</organism>
<feature type="domain" description="HMA" evidence="8">
    <location>
        <begin position="76"/>
        <end position="141"/>
    </location>
</feature>
<dbReference type="PANTHER" id="PTHR46365:SF1">
    <property type="entry name" value="COPPER TRANSPORT PROTEIN ATOX1"/>
    <property type="match status" value="1"/>
</dbReference>
<keyword evidence="5" id="KW-0406">Ion transport</keyword>
<name>A0ABR4CWY5_9HELO</name>
<comment type="similarity">
    <text evidence="7">Belongs to the ATX1 family.</text>
</comment>
<evidence type="ECO:0000313" key="9">
    <source>
        <dbReference type="EMBL" id="KAL2073868.1"/>
    </source>
</evidence>
<dbReference type="Pfam" id="PF00403">
    <property type="entry name" value="HMA"/>
    <property type="match status" value="1"/>
</dbReference>
<evidence type="ECO:0000256" key="3">
    <source>
        <dbReference type="ARBA" id="ARBA00022796"/>
    </source>
</evidence>
<evidence type="ECO:0000256" key="2">
    <source>
        <dbReference type="ARBA" id="ARBA00022723"/>
    </source>
</evidence>
<evidence type="ECO:0000256" key="4">
    <source>
        <dbReference type="ARBA" id="ARBA00023008"/>
    </source>
</evidence>
<evidence type="ECO:0000256" key="1">
    <source>
        <dbReference type="ARBA" id="ARBA00022448"/>
    </source>
</evidence>
<proteinExistence type="inferred from homology"/>
<keyword evidence="1" id="KW-0813">Transport</keyword>
<evidence type="ECO:0000256" key="6">
    <source>
        <dbReference type="ARBA" id="ARBA00023186"/>
    </source>
</evidence>
<reference evidence="9 10" key="1">
    <citation type="journal article" date="2024" name="Commun. Biol.">
        <title>Comparative genomic analysis of thermophilic fungi reveals convergent evolutionary adaptations and gene losses.</title>
        <authorList>
            <person name="Steindorff A.S."/>
            <person name="Aguilar-Pontes M.V."/>
            <person name="Robinson A.J."/>
            <person name="Andreopoulos B."/>
            <person name="LaButti K."/>
            <person name="Kuo A."/>
            <person name="Mondo S."/>
            <person name="Riley R."/>
            <person name="Otillar R."/>
            <person name="Haridas S."/>
            <person name="Lipzen A."/>
            <person name="Grimwood J."/>
            <person name="Schmutz J."/>
            <person name="Clum A."/>
            <person name="Reid I.D."/>
            <person name="Moisan M.C."/>
            <person name="Butler G."/>
            <person name="Nguyen T.T.M."/>
            <person name="Dewar K."/>
            <person name="Conant G."/>
            <person name="Drula E."/>
            <person name="Henrissat B."/>
            <person name="Hansel C."/>
            <person name="Singer S."/>
            <person name="Hutchinson M.I."/>
            <person name="de Vries R.P."/>
            <person name="Natvig D.O."/>
            <person name="Powell A.J."/>
            <person name="Tsang A."/>
            <person name="Grigoriev I.V."/>
        </authorList>
    </citation>
    <scope>NUCLEOTIDE SEQUENCE [LARGE SCALE GENOMIC DNA]</scope>
    <source>
        <strain evidence="9 10">CBS 494.80</strain>
    </source>
</reference>
<dbReference type="InterPro" id="IPR051881">
    <property type="entry name" value="Copper_transport_ATOX1-like"/>
</dbReference>
<evidence type="ECO:0000313" key="10">
    <source>
        <dbReference type="Proteomes" id="UP001595075"/>
    </source>
</evidence>
<protein>
    <recommendedName>
        <fullName evidence="8">HMA domain-containing protein</fullName>
    </recommendedName>
</protein>
<dbReference type="SUPFAM" id="SSF55008">
    <property type="entry name" value="HMA, heavy metal-associated domain"/>
    <property type="match status" value="1"/>
</dbReference>
<comment type="caution">
    <text evidence="9">The sequence shown here is derived from an EMBL/GenBank/DDBJ whole genome shotgun (WGS) entry which is preliminary data.</text>
</comment>
<dbReference type="PROSITE" id="PS50846">
    <property type="entry name" value="HMA_2"/>
    <property type="match status" value="1"/>
</dbReference>